<evidence type="ECO:0000256" key="1">
    <source>
        <dbReference type="SAM" id="MobiDB-lite"/>
    </source>
</evidence>
<gene>
    <name evidence="2" type="ORF">EYF80_036354</name>
</gene>
<comment type="caution">
    <text evidence="2">The sequence shown here is derived from an EMBL/GenBank/DDBJ whole genome shotgun (WGS) entry which is preliminary data.</text>
</comment>
<dbReference type="Proteomes" id="UP000314294">
    <property type="component" value="Unassembled WGS sequence"/>
</dbReference>
<keyword evidence="3" id="KW-1185">Reference proteome</keyword>
<protein>
    <submittedName>
        <fullName evidence="2">Uncharacterized protein</fullName>
    </submittedName>
</protein>
<evidence type="ECO:0000313" key="3">
    <source>
        <dbReference type="Proteomes" id="UP000314294"/>
    </source>
</evidence>
<evidence type="ECO:0000313" key="2">
    <source>
        <dbReference type="EMBL" id="TNN53444.1"/>
    </source>
</evidence>
<feature type="region of interest" description="Disordered" evidence="1">
    <location>
        <begin position="120"/>
        <end position="139"/>
    </location>
</feature>
<reference evidence="2 3" key="1">
    <citation type="submission" date="2019-03" db="EMBL/GenBank/DDBJ databases">
        <title>First draft genome of Liparis tanakae, snailfish: a comprehensive survey of snailfish specific genes.</title>
        <authorList>
            <person name="Kim W."/>
            <person name="Song I."/>
            <person name="Jeong J.-H."/>
            <person name="Kim D."/>
            <person name="Kim S."/>
            <person name="Ryu S."/>
            <person name="Song J.Y."/>
            <person name="Lee S.K."/>
        </authorList>
    </citation>
    <scope>NUCLEOTIDE SEQUENCE [LARGE SCALE GENOMIC DNA]</scope>
    <source>
        <tissue evidence="2">Muscle</tissue>
    </source>
</reference>
<name>A0A4Z2GKY1_9TELE</name>
<sequence>MWDTVIGSETNIEMTSGIGLQPRDFRSRHPDDVEVVEASATFAYFLTVGASFLGDGPSGIWSPTAMDTFKMKHSFGSYSEPASWSSLQYSPRLSLKLSSSRRDRYVGDMRRLSRPYCRNLLDDPGFGKPRNRTPLPRER</sequence>
<dbReference type="AlphaFoldDB" id="A0A4Z2GKY1"/>
<dbReference type="EMBL" id="SRLO01000516">
    <property type="protein sequence ID" value="TNN53444.1"/>
    <property type="molecule type" value="Genomic_DNA"/>
</dbReference>
<proteinExistence type="predicted"/>
<accession>A0A4Z2GKY1</accession>
<organism evidence="2 3">
    <name type="scientific">Liparis tanakae</name>
    <name type="common">Tanaka's snailfish</name>
    <dbReference type="NCBI Taxonomy" id="230148"/>
    <lineage>
        <taxon>Eukaryota</taxon>
        <taxon>Metazoa</taxon>
        <taxon>Chordata</taxon>
        <taxon>Craniata</taxon>
        <taxon>Vertebrata</taxon>
        <taxon>Euteleostomi</taxon>
        <taxon>Actinopterygii</taxon>
        <taxon>Neopterygii</taxon>
        <taxon>Teleostei</taxon>
        <taxon>Neoteleostei</taxon>
        <taxon>Acanthomorphata</taxon>
        <taxon>Eupercaria</taxon>
        <taxon>Perciformes</taxon>
        <taxon>Cottioidei</taxon>
        <taxon>Cottales</taxon>
        <taxon>Liparidae</taxon>
        <taxon>Liparis</taxon>
    </lineage>
</organism>